<dbReference type="InterPro" id="IPR036514">
    <property type="entry name" value="SGNH_hydro_sf"/>
</dbReference>
<evidence type="ECO:0000313" key="1">
    <source>
        <dbReference type="EMBL" id="KAE8734941.1"/>
    </source>
</evidence>
<dbReference type="EMBL" id="VEPZ02000050">
    <property type="protein sequence ID" value="KAE8734941.1"/>
    <property type="molecule type" value="Genomic_DNA"/>
</dbReference>
<evidence type="ECO:0000313" key="2">
    <source>
        <dbReference type="Proteomes" id="UP000436088"/>
    </source>
</evidence>
<keyword evidence="2" id="KW-1185">Reference proteome</keyword>
<name>A0A6A3D6D0_HIBSY</name>
<dbReference type="PANTHER" id="PTHR45642">
    <property type="entry name" value="GDSL ESTERASE/LIPASE EXL3"/>
    <property type="match status" value="1"/>
</dbReference>
<protein>
    <submittedName>
        <fullName evidence="1">SWIB/MDM2 domain superfamily protein</fullName>
    </submittedName>
</protein>
<comment type="caution">
    <text evidence="1">The sequence shown here is derived from an EMBL/GenBank/DDBJ whole genome shotgun (WGS) entry which is preliminary data.</text>
</comment>
<organism evidence="1 2">
    <name type="scientific">Hibiscus syriacus</name>
    <name type="common">Rose of Sharon</name>
    <dbReference type="NCBI Taxonomy" id="106335"/>
    <lineage>
        <taxon>Eukaryota</taxon>
        <taxon>Viridiplantae</taxon>
        <taxon>Streptophyta</taxon>
        <taxon>Embryophyta</taxon>
        <taxon>Tracheophyta</taxon>
        <taxon>Spermatophyta</taxon>
        <taxon>Magnoliopsida</taxon>
        <taxon>eudicotyledons</taxon>
        <taxon>Gunneridae</taxon>
        <taxon>Pentapetalae</taxon>
        <taxon>rosids</taxon>
        <taxon>malvids</taxon>
        <taxon>Malvales</taxon>
        <taxon>Malvaceae</taxon>
        <taxon>Malvoideae</taxon>
        <taxon>Hibiscus</taxon>
    </lineage>
</organism>
<accession>A0A6A3D6D0</accession>
<dbReference type="InterPro" id="IPR050592">
    <property type="entry name" value="GDSL_lipolytic_enzyme"/>
</dbReference>
<dbReference type="Proteomes" id="UP000436088">
    <property type="component" value="Unassembled WGS sequence"/>
</dbReference>
<dbReference type="AlphaFoldDB" id="A0A6A3D6D0"/>
<reference evidence="1" key="1">
    <citation type="submission" date="2019-09" db="EMBL/GenBank/DDBJ databases">
        <title>Draft genome information of white flower Hibiscus syriacus.</title>
        <authorList>
            <person name="Kim Y.-M."/>
        </authorList>
    </citation>
    <scope>NUCLEOTIDE SEQUENCE [LARGE SCALE GENOMIC DNA]</scope>
    <source>
        <strain evidence="1">YM2019G1</strain>
    </source>
</reference>
<dbReference type="PANTHER" id="PTHR45642:SF46">
    <property type="entry name" value="OS06G0636700 PROTEIN"/>
    <property type="match status" value="1"/>
</dbReference>
<sequence length="352" mass="39998">MEGVGSTRLGRLISLRWFDGGVQWSGRKWKKKWVPFRLHPPLNTPSPLGTVAVLEDERKGGCETGENEAKTDGNKTEQSTEWLSSKTNIVFKHECSFKERNSGLCLKGHDGSRNSVGESVDRRRQQARWDFGQSVDVEQQSDIHCLKEQFRTLRSDYFVGGQPTRRFSNGRIATDFILEAFRIKPVIPAYLDPKYDIRDFATGVSFASAGTGYDNATSDVLSVIPFWKEMEYYRDISKLRGELLHFPTRSSQYPVDKYEDFLIGIASNLIRSSEGSNNRPCSDRMFSVGKDNMAKVFNVKLQGTITEMNQELGGIQVVMLNIYEKLLEMIRNPTRFGFENAEHHAVGLNTSR</sequence>
<gene>
    <name evidence="1" type="ORF">F3Y22_tig00000640pilonHSYRG00012</name>
</gene>
<proteinExistence type="predicted"/>
<dbReference type="Gene3D" id="3.40.50.1110">
    <property type="entry name" value="SGNH hydrolase"/>
    <property type="match status" value="2"/>
</dbReference>